<comment type="function">
    <text evidence="8">Catalyzes the first step in hexosamine metabolism, converting fructose-6P into glucosamine-6P using glutamine as a nitrogen source.</text>
</comment>
<evidence type="ECO:0000256" key="4">
    <source>
        <dbReference type="ARBA" id="ARBA00022576"/>
    </source>
</evidence>
<dbReference type="Gene3D" id="3.40.50.10490">
    <property type="entry name" value="Glucose-6-phosphate isomerase like protein, domain 1"/>
    <property type="match status" value="2"/>
</dbReference>
<dbReference type="EMBL" id="CP002408">
    <property type="protein sequence ID" value="AFU59774.1"/>
    <property type="molecule type" value="Genomic_DNA"/>
</dbReference>
<name>K0INQ3_NITGG</name>
<comment type="catalytic activity">
    <reaction evidence="1">
        <text>D-fructose 6-phosphate + L-glutamine = D-glucosamine 6-phosphate + L-glutamate</text>
        <dbReference type="Rhea" id="RHEA:13237"/>
        <dbReference type="ChEBI" id="CHEBI:29985"/>
        <dbReference type="ChEBI" id="CHEBI:58359"/>
        <dbReference type="ChEBI" id="CHEBI:58725"/>
        <dbReference type="ChEBI" id="CHEBI:61527"/>
        <dbReference type="EC" id="2.6.1.16"/>
    </reaction>
</comment>
<dbReference type="Pfam" id="PF01380">
    <property type="entry name" value="SIS"/>
    <property type="match status" value="2"/>
</dbReference>
<dbReference type="NCBIfam" id="TIGR01135">
    <property type="entry name" value="glmS"/>
    <property type="match status" value="1"/>
</dbReference>
<dbReference type="EC" id="2.6.1.16" evidence="2"/>
<dbReference type="NCBIfam" id="NF001484">
    <property type="entry name" value="PRK00331.1"/>
    <property type="match status" value="1"/>
</dbReference>
<keyword evidence="7" id="KW-0315">Glutamine amidotransferase</keyword>
<keyword evidence="4 11" id="KW-0032">Aminotransferase</keyword>
<evidence type="ECO:0000256" key="6">
    <source>
        <dbReference type="ARBA" id="ARBA00022737"/>
    </source>
</evidence>
<feature type="domain" description="SIS" evidence="10">
    <location>
        <begin position="280"/>
        <end position="419"/>
    </location>
</feature>
<dbReference type="GO" id="GO:0097367">
    <property type="term" value="F:carbohydrate derivative binding"/>
    <property type="evidence" value="ECO:0007669"/>
    <property type="project" value="InterPro"/>
</dbReference>
<dbReference type="SUPFAM" id="SSF53697">
    <property type="entry name" value="SIS domain"/>
    <property type="match status" value="1"/>
</dbReference>
<dbReference type="SUPFAM" id="SSF56235">
    <property type="entry name" value="N-terminal nucleophile aminohydrolases (Ntn hydrolases)"/>
    <property type="match status" value="1"/>
</dbReference>
<dbReference type="GO" id="GO:0006487">
    <property type="term" value="P:protein N-linked glycosylation"/>
    <property type="evidence" value="ECO:0007669"/>
    <property type="project" value="TreeGrafter"/>
</dbReference>
<dbReference type="InterPro" id="IPR046348">
    <property type="entry name" value="SIS_dom_sf"/>
</dbReference>
<dbReference type="PROSITE" id="PS51464">
    <property type="entry name" value="SIS"/>
    <property type="match status" value="2"/>
</dbReference>
<feature type="domain" description="SIS" evidence="10">
    <location>
        <begin position="438"/>
        <end position="581"/>
    </location>
</feature>
<dbReference type="InParanoid" id="K0INQ3"/>
<dbReference type="PROSITE" id="PS51278">
    <property type="entry name" value="GATASE_TYPE_2"/>
    <property type="match status" value="1"/>
</dbReference>
<accession>K0INQ3</accession>
<feature type="domain" description="Glutamine amidotransferase type-2" evidence="9">
    <location>
        <begin position="3"/>
        <end position="220"/>
    </location>
</feature>
<protein>
    <recommendedName>
        <fullName evidence="3">Glutamine--fructose-6-phosphate aminotransferase [isomerizing]</fullName>
        <ecNumber evidence="2">2.6.1.16</ecNumber>
    </recommendedName>
</protein>
<dbReference type="GO" id="GO:0006047">
    <property type="term" value="P:UDP-N-acetylglucosamine metabolic process"/>
    <property type="evidence" value="ECO:0007669"/>
    <property type="project" value="TreeGrafter"/>
</dbReference>
<dbReference type="GO" id="GO:0006002">
    <property type="term" value="P:fructose 6-phosphate metabolic process"/>
    <property type="evidence" value="ECO:0007669"/>
    <property type="project" value="TreeGrafter"/>
</dbReference>
<sequence>MCCSIIGIISSKNVVAPALVDSLKRMEYRGYDSVGVATLATTNRISVRKGIGKVNQVNSSLNLTEMEGFVGIGHSRWATHGGVTDYNAHPHPCCTEDIAVVHNGIIENYLPLKEELVKKGHRFRSETDTEVIAHLLEDHYNASRDIKAAMLETVSQLEGSYAFVAMFANGSLACARLDEPLVIGVSDNAYYASSDVLGFLQYTDQAMFLDNRDIAIIDRDGAHIFTFAGEPVTRGVTKVAWELADVNKGEFAHYTIKEIFEQRTSVKAATYQEEHKIKVFCDTIAAAGNIIVTGSGTSYHTSLITSMAGCRALKKRFEPVMASEFKYNMDSIDKDTVVLAISQSGETADVLSATKLARAAGAKILSIVNVSTSSLARAADVSLAINSGPEIGVAATKSFTGQVSLAYSVLDRISGGRIGFDRDAVSDKITKMLAGSAAIERLVNVTMPKVNDIYLLGRSIHFPIALEGALKMKELAYVHAEGIAAGELKHGPLALMDKNAVVFVLNPDDKTYGDTLSSAHEVKTRGAKIIGISNVSNDIYDAMIEIPKMENELLYPLVEVIPLQLFSYYLALRNNVDPDFPRNLAKSVTVK</sequence>
<keyword evidence="6" id="KW-0677">Repeat</keyword>
<evidence type="ECO:0000256" key="8">
    <source>
        <dbReference type="ARBA" id="ARBA00055466"/>
    </source>
</evidence>
<evidence type="ECO:0000256" key="7">
    <source>
        <dbReference type="ARBA" id="ARBA00022962"/>
    </source>
</evidence>
<evidence type="ECO:0000313" key="12">
    <source>
        <dbReference type="Proteomes" id="UP000008037"/>
    </source>
</evidence>
<dbReference type="OrthoDB" id="8692at2157"/>
<dbReference type="GeneID" id="13794873"/>
<dbReference type="GO" id="GO:0004360">
    <property type="term" value="F:glutamine-fructose-6-phosphate transaminase (isomerizing) activity"/>
    <property type="evidence" value="ECO:0007669"/>
    <property type="project" value="UniProtKB-EC"/>
</dbReference>
<dbReference type="InterPro" id="IPR017932">
    <property type="entry name" value="GATase_2_dom"/>
</dbReference>
<dbReference type="InterPro" id="IPR035490">
    <property type="entry name" value="GlmS/FrlB_SIS"/>
</dbReference>
<dbReference type="STRING" id="1237085.Ngar_c28540"/>
<dbReference type="KEGG" id="nga:Ngar_c28540"/>
<organism evidence="11 12">
    <name type="scientific">Nitrososphaera gargensis (strain Ga9.2)</name>
    <dbReference type="NCBI Taxonomy" id="1237085"/>
    <lineage>
        <taxon>Archaea</taxon>
        <taxon>Nitrososphaerota</taxon>
        <taxon>Nitrososphaeria</taxon>
        <taxon>Nitrososphaerales</taxon>
        <taxon>Nitrososphaeraceae</taxon>
        <taxon>Nitrososphaera</taxon>
    </lineage>
</organism>
<evidence type="ECO:0000256" key="1">
    <source>
        <dbReference type="ARBA" id="ARBA00001031"/>
    </source>
</evidence>
<dbReference type="PANTHER" id="PTHR10937:SF0">
    <property type="entry name" value="GLUTAMINE--FRUCTOSE-6-PHOSPHATE TRANSAMINASE (ISOMERIZING)"/>
    <property type="match status" value="1"/>
</dbReference>
<evidence type="ECO:0000256" key="2">
    <source>
        <dbReference type="ARBA" id="ARBA00012916"/>
    </source>
</evidence>
<dbReference type="InterPro" id="IPR047084">
    <property type="entry name" value="GFAT_N"/>
</dbReference>
<dbReference type="FunCoup" id="K0INQ3">
    <property type="interactions" value="75"/>
</dbReference>
<dbReference type="CDD" id="cd00714">
    <property type="entry name" value="GFAT"/>
    <property type="match status" value="1"/>
</dbReference>
<evidence type="ECO:0000256" key="5">
    <source>
        <dbReference type="ARBA" id="ARBA00022679"/>
    </source>
</evidence>
<evidence type="ECO:0000256" key="3">
    <source>
        <dbReference type="ARBA" id="ARBA00016090"/>
    </source>
</evidence>
<evidence type="ECO:0000259" key="10">
    <source>
        <dbReference type="PROSITE" id="PS51464"/>
    </source>
</evidence>
<dbReference type="AlphaFoldDB" id="K0INQ3"/>
<dbReference type="InterPro" id="IPR005855">
    <property type="entry name" value="GFAT"/>
</dbReference>
<dbReference type="RefSeq" id="WP_015020308.1">
    <property type="nucleotide sequence ID" value="NC_018719.1"/>
</dbReference>
<dbReference type="PANTHER" id="PTHR10937">
    <property type="entry name" value="GLUCOSAMINE--FRUCTOSE-6-PHOSPHATE AMINOTRANSFERASE, ISOMERIZING"/>
    <property type="match status" value="1"/>
</dbReference>
<dbReference type="PATRIC" id="fig|1237085.11.peg.2825"/>
<dbReference type="Pfam" id="PF13522">
    <property type="entry name" value="GATase_6"/>
    <property type="match status" value="1"/>
</dbReference>
<dbReference type="Proteomes" id="UP000008037">
    <property type="component" value="Chromosome"/>
</dbReference>
<dbReference type="InterPro" id="IPR001347">
    <property type="entry name" value="SIS_dom"/>
</dbReference>
<dbReference type="InterPro" id="IPR029055">
    <property type="entry name" value="Ntn_hydrolases_N"/>
</dbReference>
<dbReference type="HOGENOM" id="CLU_012520_7_0_2"/>
<dbReference type="CDD" id="cd05009">
    <property type="entry name" value="SIS_GlmS_GlmD_2"/>
    <property type="match status" value="1"/>
</dbReference>
<dbReference type="InterPro" id="IPR035466">
    <property type="entry name" value="GlmS/AgaS_SIS"/>
</dbReference>
<keyword evidence="5 11" id="KW-0808">Transferase</keyword>
<dbReference type="CDD" id="cd05008">
    <property type="entry name" value="SIS_GlmS_GlmD_1"/>
    <property type="match status" value="1"/>
</dbReference>
<reference evidence="11 12" key="1">
    <citation type="journal article" date="2012" name="Environ. Microbiol.">
        <title>The genome of the ammonia-oxidizing Candidatus Nitrososphaera gargensis: insights into metabolic versatility and environmental adaptations.</title>
        <authorList>
            <person name="Spang A."/>
            <person name="Poehlein A."/>
            <person name="Offre P."/>
            <person name="Zumbragel S."/>
            <person name="Haider S."/>
            <person name="Rychlik N."/>
            <person name="Nowka B."/>
            <person name="Schmeisser C."/>
            <person name="Lebedeva E.V."/>
            <person name="Rattei T."/>
            <person name="Bohm C."/>
            <person name="Schmid M."/>
            <person name="Galushko A."/>
            <person name="Hatzenpichler R."/>
            <person name="Weinmaier T."/>
            <person name="Daniel R."/>
            <person name="Schleper C."/>
            <person name="Spieck E."/>
            <person name="Streit W."/>
            <person name="Wagner M."/>
        </authorList>
    </citation>
    <scope>NUCLEOTIDE SEQUENCE [LARGE SCALE GENOMIC DNA]</scope>
    <source>
        <strain evidence="12">Ga9.2</strain>
    </source>
</reference>
<evidence type="ECO:0000259" key="9">
    <source>
        <dbReference type="PROSITE" id="PS51278"/>
    </source>
</evidence>
<evidence type="ECO:0000313" key="11">
    <source>
        <dbReference type="EMBL" id="AFU59774.1"/>
    </source>
</evidence>
<gene>
    <name evidence="11" type="primary">glmS2</name>
    <name evidence="11" type="ordered locus">Ngar_c28540</name>
</gene>
<dbReference type="FunFam" id="3.60.20.10:FF:000006">
    <property type="entry name" value="Glutamine--fructose-6-phosphate aminotransferase [isomerizing]"/>
    <property type="match status" value="1"/>
</dbReference>
<keyword evidence="12" id="KW-1185">Reference proteome</keyword>
<proteinExistence type="predicted"/>
<dbReference type="Gene3D" id="3.60.20.10">
    <property type="entry name" value="Glutamine Phosphoribosylpyrophosphate, subunit 1, domain 1"/>
    <property type="match status" value="1"/>
</dbReference>